<proteinExistence type="predicted"/>
<gene>
    <name evidence="5" type="ORF">SAMN05660866_03292</name>
</gene>
<keyword evidence="2" id="KW-0547">Nucleotide-binding</keyword>
<evidence type="ECO:0000256" key="1">
    <source>
        <dbReference type="ARBA" id="ARBA00022448"/>
    </source>
</evidence>
<dbReference type="PANTHER" id="PTHR42734:SF21">
    <property type="entry name" value="IRON ABC TRANSPORTER, ATP-BINDING PROTEIN"/>
    <property type="match status" value="1"/>
</dbReference>
<dbReference type="STRING" id="561365.SAMN05660866_03292"/>
<dbReference type="AlphaFoldDB" id="A0A1T5E4W9"/>
<evidence type="ECO:0000313" key="6">
    <source>
        <dbReference type="Proteomes" id="UP000190339"/>
    </source>
</evidence>
<dbReference type="GO" id="GO:0016887">
    <property type="term" value="F:ATP hydrolysis activity"/>
    <property type="evidence" value="ECO:0007669"/>
    <property type="project" value="InterPro"/>
</dbReference>
<dbReference type="Pfam" id="PF00005">
    <property type="entry name" value="ABC_tran"/>
    <property type="match status" value="1"/>
</dbReference>
<protein>
    <submittedName>
        <fullName evidence="5">Iron complex transport system ATP-binding protein</fullName>
    </submittedName>
</protein>
<dbReference type="CDD" id="cd03214">
    <property type="entry name" value="ABC_Iron-Siderophores_B12_Hemin"/>
    <property type="match status" value="1"/>
</dbReference>
<dbReference type="EMBL" id="FUYL01000011">
    <property type="protein sequence ID" value="SKB78836.1"/>
    <property type="molecule type" value="Genomic_DNA"/>
</dbReference>
<dbReference type="Gene3D" id="3.40.50.300">
    <property type="entry name" value="P-loop containing nucleotide triphosphate hydrolases"/>
    <property type="match status" value="1"/>
</dbReference>
<dbReference type="OrthoDB" id="9787851at2"/>
<dbReference type="PROSITE" id="PS50893">
    <property type="entry name" value="ABC_TRANSPORTER_2"/>
    <property type="match status" value="1"/>
</dbReference>
<evidence type="ECO:0000259" key="4">
    <source>
        <dbReference type="PROSITE" id="PS50893"/>
    </source>
</evidence>
<dbReference type="PANTHER" id="PTHR42734">
    <property type="entry name" value="METAL TRANSPORT SYSTEM ATP-BINDING PROTEIN TM_0124-RELATED"/>
    <property type="match status" value="1"/>
</dbReference>
<name>A0A1T5E4W9_9FLAO</name>
<dbReference type="GO" id="GO:0005524">
    <property type="term" value="F:ATP binding"/>
    <property type="evidence" value="ECO:0007669"/>
    <property type="project" value="UniProtKB-KW"/>
</dbReference>
<dbReference type="InterPro" id="IPR003439">
    <property type="entry name" value="ABC_transporter-like_ATP-bd"/>
</dbReference>
<dbReference type="InterPro" id="IPR050153">
    <property type="entry name" value="Metal_Ion_Import_ABC"/>
</dbReference>
<dbReference type="SUPFAM" id="SSF52540">
    <property type="entry name" value="P-loop containing nucleoside triphosphate hydrolases"/>
    <property type="match status" value="1"/>
</dbReference>
<organism evidence="5 6">
    <name type="scientific">Maribacter arcticus</name>
    <dbReference type="NCBI Taxonomy" id="561365"/>
    <lineage>
        <taxon>Bacteria</taxon>
        <taxon>Pseudomonadati</taxon>
        <taxon>Bacteroidota</taxon>
        <taxon>Flavobacteriia</taxon>
        <taxon>Flavobacteriales</taxon>
        <taxon>Flavobacteriaceae</taxon>
        <taxon>Maribacter</taxon>
    </lineage>
</organism>
<evidence type="ECO:0000256" key="2">
    <source>
        <dbReference type="ARBA" id="ARBA00022741"/>
    </source>
</evidence>
<reference evidence="6" key="1">
    <citation type="submission" date="2017-02" db="EMBL/GenBank/DDBJ databases">
        <authorList>
            <person name="Varghese N."/>
            <person name="Submissions S."/>
        </authorList>
    </citation>
    <scope>NUCLEOTIDE SEQUENCE [LARGE SCALE GENOMIC DNA]</scope>
    <source>
        <strain evidence="6">DSM 23546</strain>
    </source>
</reference>
<dbReference type="FunFam" id="3.40.50.300:FF:000134">
    <property type="entry name" value="Iron-enterobactin ABC transporter ATP-binding protein"/>
    <property type="match status" value="1"/>
</dbReference>
<dbReference type="RefSeq" id="WP_079513827.1">
    <property type="nucleotide sequence ID" value="NZ_FUYL01000011.1"/>
</dbReference>
<sequence length="278" mass="31018">MVISSQKENDVLIKPDKVIKYKNSNIILNISNLSIGYDKKVIAENISFNLKKGELVAIVGVNGIGKSTLLRTIGGFQTKISGSIQIEGKELTTIDTLDLATKVSVVLTEPIASKNMSVKELLALGRQPYTNWLGKLSDEDIAFITKSVSLLELTPFLDKKCYELSDGQLQRVMIARALVQDTSIILLDEPTTHLDLYHKVQILKLLKSIAHKTEKTILFTSHEIELAIQLCDKMLILDGRTNPFEEPCKLIEHKNFETLFPADMISFDANSGSFKIKK</sequence>
<dbReference type="InterPro" id="IPR003593">
    <property type="entry name" value="AAA+_ATPase"/>
</dbReference>
<accession>A0A1T5E4W9</accession>
<keyword evidence="1" id="KW-0813">Transport</keyword>
<feature type="domain" description="ABC transporter" evidence="4">
    <location>
        <begin position="28"/>
        <end position="264"/>
    </location>
</feature>
<evidence type="ECO:0000313" key="5">
    <source>
        <dbReference type="EMBL" id="SKB78836.1"/>
    </source>
</evidence>
<dbReference type="SMART" id="SM00382">
    <property type="entry name" value="AAA"/>
    <property type="match status" value="1"/>
</dbReference>
<dbReference type="Proteomes" id="UP000190339">
    <property type="component" value="Unassembled WGS sequence"/>
</dbReference>
<dbReference type="InterPro" id="IPR027417">
    <property type="entry name" value="P-loop_NTPase"/>
</dbReference>
<keyword evidence="3 5" id="KW-0067">ATP-binding</keyword>
<evidence type="ECO:0000256" key="3">
    <source>
        <dbReference type="ARBA" id="ARBA00022840"/>
    </source>
</evidence>
<keyword evidence="6" id="KW-1185">Reference proteome</keyword>